<name>A0A0L0HTE9_SPIPD</name>
<feature type="region of interest" description="Disordered" evidence="1">
    <location>
        <begin position="392"/>
        <end position="424"/>
    </location>
</feature>
<organism evidence="2 3">
    <name type="scientific">Spizellomyces punctatus (strain DAOM BR117)</name>
    <dbReference type="NCBI Taxonomy" id="645134"/>
    <lineage>
        <taxon>Eukaryota</taxon>
        <taxon>Fungi</taxon>
        <taxon>Fungi incertae sedis</taxon>
        <taxon>Chytridiomycota</taxon>
        <taxon>Chytridiomycota incertae sedis</taxon>
        <taxon>Chytridiomycetes</taxon>
        <taxon>Spizellomycetales</taxon>
        <taxon>Spizellomycetaceae</taxon>
        <taxon>Spizellomyces</taxon>
    </lineage>
</organism>
<feature type="compositionally biased region" description="Polar residues" evidence="1">
    <location>
        <begin position="144"/>
        <end position="153"/>
    </location>
</feature>
<reference evidence="2 3" key="1">
    <citation type="submission" date="2009-08" db="EMBL/GenBank/DDBJ databases">
        <title>The Genome Sequence of Spizellomyces punctatus strain DAOM BR117.</title>
        <authorList>
            <consortium name="The Broad Institute Genome Sequencing Platform"/>
            <person name="Russ C."/>
            <person name="Cuomo C."/>
            <person name="Shea T."/>
            <person name="Young S.K."/>
            <person name="Zeng Q."/>
            <person name="Koehrsen M."/>
            <person name="Haas B."/>
            <person name="Borodovsky M."/>
            <person name="Guigo R."/>
            <person name="Alvarado L."/>
            <person name="Berlin A."/>
            <person name="Bochicchio J."/>
            <person name="Borenstein D."/>
            <person name="Chapman S."/>
            <person name="Chen Z."/>
            <person name="Engels R."/>
            <person name="Freedman E."/>
            <person name="Gellesch M."/>
            <person name="Goldberg J."/>
            <person name="Griggs A."/>
            <person name="Gujja S."/>
            <person name="Heiman D."/>
            <person name="Hepburn T."/>
            <person name="Howarth C."/>
            <person name="Jen D."/>
            <person name="Larson L."/>
            <person name="Lewis B."/>
            <person name="Mehta T."/>
            <person name="Park D."/>
            <person name="Pearson M."/>
            <person name="Roberts A."/>
            <person name="Saif S."/>
            <person name="Shenoy N."/>
            <person name="Sisk P."/>
            <person name="Stolte C."/>
            <person name="Sykes S."/>
            <person name="Thomson T."/>
            <person name="Walk T."/>
            <person name="White J."/>
            <person name="Yandava C."/>
            <person name="Burger G."/>
            <person name="Gray M.W."/>
            <person name="Holland P.W.H."/>
            <person name="King N."/>
            <person name="Lang F.B.F."/>
            <person name="Roger A.J."/>
            <person name="Ruiz-Trillo I."/>
            <person name="Lander E."/>
            <person name="Nusbaum C."/>
        </authorList>
    </citation>
    <scope>NUCLEOTIDE SEQUENCE [LARGE SCALE GENOMIC DNA]</scope>
    <source>
        <strain evidence="2 3">DAOM BR117</strain>
    </source>
</reference>
<accession>A0A0L0HTE9</accession>
<keyword evidence="3" id="KW-1185">Reference proteome</keyword>
<dbReference type="OrthoDB" id="442243at2759"/>
<dbReference type="Gene3D" id="3.40.50.1820">
    <property type="entry name" value="alpha/beta hydrolase"/>
    <property type="match status" value="1"/>
</dbReference>
<dbReference type="STRING" id="645134.A0A0L0HTE9"/>
<feature type="region of interest" description="Disordered" evidence="1">
    <location>
        <begin position="470"/>
        <end position="507"/>
    </location>
</feature>
<feature type="compositionally biased region" description="Polar residues" evidence="1">
    <location>
        <begin position="406"/>
        <end position="420"/>
    </location>
</feature>
<dbReference type="Proteomes" id="UP000053201">
    <property type="component" value="Unassembled WGS sequence"/>
</dbReference>
<dbReference type="InParanoid" id="A0A0L0HTE9"/>
<evidence type="ECO:0000313" key="3">
    <source>
        <dbReference type="Proteomes" id="UP000053201"/>
    </source>
</evidence>
<proteinExistence type="predicted"/>
<feature type="region of interest" description="Disordered" evidence="1">
    <location>
        <begin position="666"/>
        <end position="744"/>
    </location>
</feature>
<dbReference type="InterPro" id="IPR029058">
    <property type="entry name" value="AB_hydrolase_fold"/>
</dbReference>
<evidence type="ECO:0008006" key="4">
    <source>
        <dbReference type="Google" id="ProtNLM"/>
    </source>
</evidence>
<protein>
    <recommendedName>
        <fullName evidence="4">DUF676 domain-containing protein</fullName>
    </recommendedName>
</protein>
<dbReference type="PANTHER" id="PTHR47842:SF1">
    <property type="entry name" value="DUF676 DOMAIN-CONTAINING PROTEIN"/>
    <property type="match status" value="1"/>
</dbReference>
<dbReference type="GeneID" id="27684057"/>
<evidence type="ECO:0000256" key="1">
    <source>
        <dbReference type="SAM" id="MobiDB-lite"/>
    </source>
</evidence>
<evidence type="ECO:0000313" key="2">
    <source>
        <dbReference type="EMBL" id="KND04606.1"/>
    </source>
</evidence>
<gene>
    <name evidence="2" type="ORF">SPPG_00323</name>
</gene>
<feature type="compositionally biased region" description="Low complexity" evidence="1">
    <location>
        <begin position="711"/>
        <end position="737"/>
    </location>
</feature>
<dbReference type="PANTHER" id="PTHR47842">
    <property type="entry name" value="EXPRESSED PROTEIN"/>
    <property type="match status" value="1"/>
</dbReference>
<dbReference type="SUPFAM" id="SSF53474">
    <property type="entry name" value="alpha/beta-Hydrolases"/>
    <property type="match status" value="1"/>
</dbReference>
<feature type="region of interest" description="Disordered" evidence="1">
    <location>
        <begin position="143"/>
        <end position="213"/>
    </location>
</feature>
<dbReference type="EMBL" id="KQ257450">
    <property type="protein sequence ID" value="KND04606.1"/>
    <property type="molecule type" value="Genomic_DNA"/>
</dbReference>
<feature type="compositionally biased region" description="Basic and acidic residues" evidence="1">
    <location>
        <begin position="191"/>
        <end position="210"/>
    </location>
</feature>
<dbReference type="VEuPathDB" id="FungiDB:SPPG_00323"/>
<dbReference type="AlphaFoldDB" id="A0A0L0HTE9"/>
<dbReference type="RefSeq" id="XP_016612645.1">
    <property type="nucleotide sequence ID" value="XM_016748651.1"/>
</dbReference>
<dbReference type="eggNOG" id="ENOG502RY95">
    <property type="taxonomic scope" value="Eukaryota"/>
</dbReference>
<sequence length="835" mass="87623">MSYAPSIHEPKTLILFVHGFLGSEHSFETFPYDVTQTLRTIHKLRNVEARIFPRFDTKGDPTRAVNQLCNWLLLNAAEPEYESCVILGHSMGGLMVVDAYRKIYGLIDAEAGVPKDVKHDKEGEQTSKSNSWFGALGSWWPRGGQSQTANSSAGTKEVKGTETGGLSADSVIGAVPTEMRHNEDLSSATEDDPHQRAEPALESSSHDVSADHSVVSDALASTPLLPPPDTSNRKRPPVNIISIITFDTPFFGLHSRVYTAAAGSRAANVISNYVPPMPSIPAPPIPIGSALQAIPQAVGAGVQAGTQAVGAIPQVASQALRYSARAVGSIPEATQGLVGALPGAVAALPGAATQGLHMSVQAVTALPGATLQLGSSALQSVAYIPSLFSSKNTANDSEAKGDATVSAETDNAANSPQEADTSGGHMIVAGTSIEEVRVQLSQSDVQTPKELQDESVVFAAAVAAATVAVEHAKSEPNSPVSETPPPAGAAGDDLLPSPAPAESSTNASASAVGLLPLPQDTDWTPWVRLGLAGAAIAAGAYYSGGLLYAGPVVRRVAVAYALSHAEEARQHLQFLYPLWGESTKALSKRIEDIKAEVETGRIGFKCFFVELPLPVTPAQPVPVSLNPTKDVMTDDALKKTVANTSKDQEKTVIAKSSEERLKSRLKEVVGGSISDDDAMDLDATSSTPSDVAEQVIEEVERSNEQPKPPKSSVATALAAQLAASRSSNQSPEPSASSKPTAPQSTTAINLAARLASSRPIPGPQPQSTFIVPPPQTYCHLFRPVSSDCSDEIAAHMNMFSRELNAGPYWGLVDEVSTEIVRAVKRANANKANNSQ</sequence>